<keyword evidence="4 9" id="KW-0546">Nucleotide metabolism</keyword>
<keyword evidence="3 9" id="KW-0378">Hydrolase</keyword>
<evidence type="ECO:0000313" key="11">
    <source>
        <dbReference type="Proteomes" id="UP001225378"/>
    </source>
</evidence>
<keyword evidence="2 9" id="KW-0963">Cytoplasm</keyword>
<comment type="catalytic activity">
    <reaction evidence="5 9">
        <text>N(7)-methyl-GTP + H2O = N(7)-methyl-GMP + diphosphate + H(+)</text>
        <dbReference type="Rhea" id="RHEA:58744"/>
        <dbReference type="ChEBI" id="CHEBI:15377"/>
        <dbReference type="ChEBI" id="CHEBI:15378"/>
        <dbReference type="ChEBI" id="CHEBI:33019"/>
        <dbReference type="ChEBI" id="CHEBI:58285"/>
        <dbReference type="ChEBI" id="CHEBI:87133"/>
    </reaction>
</comment>
<dbReference type="InterPro" id="IPR029001">
    <property type="entry name" value="ITPase-like_fam"/>
</dbReference>
<dbReference type="GO" id="GO:0047429">
    <property type="term" value="F:nucleoside triphosphate diphosphatase activity"/>
    <property type="evidence" value="ECO:0007669"/>
    <property type="project" value="InterPro"/>
</dbReference>
<comment type="caution">
    <text evidence="9">Lacks conserved residue(s) required for the propagation of feature annotation.</text>
</comment>
<dbReference type="RefSeq" id="WP_305907213.1">
    <property type="nucleotide sequence ID" value="NZ_CP157743.1"/>
</dbReference>
<dbReference type="PANTHER" id="PTHR43213:SF10">
    <property type="entry name" value="7-METHYL-GTP PYROPHOSPHATASE"/>
    <property type="match status" value="1"/>
</dbReference>
<evidence type="ECO:0000256" key="6">
    <source>
        <dbReference type="ARBA" id="ARBA00053369"/>
    </source>
</evidence>
<evidence type="ECO:0000256" key="4">
    <source>
        <dbReference type="ARBA" id="ARBA00023080"/>
    </source>
</evidence>
<evidence type="ECO:0000256" key="2">
    <source>
        <dbReference type="ARBA" id="ARBA00022490"/>
    </source>
</evidence>
<feature type="site" description="Important for substrate specificity" evidence="9">
    <location>
        <position position="12"/>
    </location>
</feature>
<dbReference type="Proteomes" id="UP001225378">
    <property type="component" value="Chromosome"/>
</dbReference>
<keyword evidence="11" id="KW-1185">Reference proteome</keyword>
<feature type="active site" description="Proton acceptor" evidence="9">
    <location>
        <position position="69"/>
    </location>
</feature>
<dbReference type="Pfam" id="PF02545">
    <property type="entry name" value="Maf"/>
    <property type="match status" value="1"/>
</dbReference>
<dbReference type="CDD" id="cd00555">
    <property type="entry name" value="Maf"/>
    <property type="match status" value="1"/>
</dbReference>
<evidence type="ECO:0000256" key="1">
    <source>
        <dbReference type="ARBA" id="ARBA00004496"/>
    </source>
</evidence>
<evidence type="ECO:0000313" key="10">
    <source>
        <dbReference type="EMBL" id="XBS20058.1"/>
    </source>
</evidence>
<dbReference type="Gene3D" id="3.90.950.10">
    <property type="match status" value="1"/>
</dbReference>
<comment type="subcellular location">
    <subcellularLocation>
        <location evidence="1 9">Cytoplasm</location>
    </subcellularLocation>
</comment>
<comment type="cofactor">
    <cofactor evidence="9">
        <name>a divalent metal cation</name>
        <dbReference type="ChEBI" id="CHEBI:60240"/>
    </cofactor>
</comment>
<evidence type="ECO:0000256" key="3">
    <source>
        <dbReference type="ARBA" id="ARBA00022801"/>
    </source>
</evidence>
<comment type="function">
    <text evidence="6 9">Nucleoside triphosphate pyrophosphatase that hydrolyzes 7-methyl-GTP (m(7)GTP). May have a dual role in cell division arrest and in preventing the incorporation of modified nucleotides into cellular nucleic acids.</text>
</comment>
<proteinExistence type="inferred from homology"/>
<dbReference type="PIRSF" id="PIRSF006305">
    <property type="entry name" value="Maf"/>
    <property type="match status" value="1"/>
</dbReference>
<feature type="site" description="Important for substrate specificity" evidence="9">
    <location>
        <position position="154"/>
    </location>
</feature>
<dbReference type="GO" id="GO:0005737">
    <property type="term" value="C:cytoplasm"/>
    <property type="evidence" value="ECO:0007669"/>
    <property type="project" value="UniProtKB-SubCell"/>
</dbReference>
<dbReference type="EC" id="3.6.1.-" evidence="9"/>
<dbReference type="AlphaFoldDB" id="A0AAU7NT10"/>
<dbReference type="KEGG" id="mech:Q9L42_017115"/>
<feature type="site" description="Important for substrate specificity" evidence="9">
    <location>
        <position position="70"/>
    </location>
</feature>
<dbReference type="EMBL" id="CP157743">
    <property type="protein sequence ID" value="XBS20058.1"/>
    <property type="molecule type" value="Genomic_DNA"/>
</dbReference>
<name>A0AAU7NT10_9GAMM</name>
<dbReference type="NCBIfam" id="TIGR00172">
    <property type="entry name" value="maf"/>
    <property type="match status" value="1"/>
</dbReference>
<sequence length="192" mass="21273">MKKLVLASRSPYRSELLQKLKIAFLTCSSDIDESAKPSESGEQLAIRLAIAKAEAVAKKHPNHLIIGSDQVAVHRHKQLCKPGNRENALRQLTEQSGHAVKFHTGLCVLDSASGKYLTALDTCTVYFKKLSVNQIQHYIDREQPYDCAGSFKSEGLGIALFEKIDSEDPNALIGLPLIKLVNLLEQFDYPVL</sequence>
<evidence type="ECO:0000256" key="7">
    <source>
        <dbReference type="ARBA" id="ARBA00060749"/>
    </source>
</evidence>
<accession>A0AAU7NT10</accession>
<dbReference type="SUPFAM" id="SSF52972">
    <property type="entry name" value="ITPase-like"/>
    <property type="match status" value="1"/>
</dbReference>
<reference evidence="10 11" key="1">
    <citation type="journal article" date="2024" name="Microbiology">
        <title>Methylomarinum rosea sp. nov., a novel halophilic methanotrophic bacterium from the hypersaline Lake Elton.</title>
        <authorList>
            <person name="Suleimanov R.Z."/>
            <person name="Oshkin I.Y."/>
            <person name="Danilova O.V."/>
            <person name="Suzina N.E."/>
            <person name="Dedysh S.N."/>
        </authorList>
    </citation>
    <scope>NUCLEOTIDE SEQUENCE [LARGE SCALE GENOMIC DNA]</scope>
    <source>
        <strain evidence="10 11">Ch1-1</strain>
    </source>
</reference>
<organism evidence="10 11">
    <name type="scientific">Methylomarinum roseum</name>
    <dbReference type="NCBI Taxonomy" id="3067653"/>
    <lineage>
        <taxon>Bacteria</taxon>
        <taxon>Pseudomonadati</taxon>
        <taxon>Pseudomonadota</taxon>
        <taxon>Gammaproteobacteria</taxon>
        <taxon>Methylococcales</taxon>
        <taxon>Methylococcaceae</taxon>
        <taxon>Methylomarinum</taxon>
    </lineage>
</organism>
<gene>
    <name evidence="10" type="ORF">Q9L42_017115</name>
</gene>
<dbReference type="PANTHER" id="PTHR43213">
    <property type="entry name" value="BIFUNCTIONAL DTTP/UTP PYROPHOSPHATASE/METHYLTRANSFERASE PROTEIN-RELATED"/>
    <property type="match status" value="1"/>
</dbReference>
<dbReference type="InterPro" id="IPR003697">
    <property type="entry name" value="Maf-like"/>
</dbReference>
<evidence type="ECO:0000256" key="9">
    <source>
        <dbReference type="HAMAP-Rule" id="MF_00528"/>
    </source>
</evidence>
<dbReference type="GO" id="GO:0009117">
    <property type="term" value="P:nucleotide metabolic process"/>
    <property type="evidence" value="ECO:0007669"/>
    <property type="project" value="UniProtKB-KW"/>
</dbReference>
<dbReference type="FunFam" id="3.90.950.10:FF:000005">
    <property type="entry name" value="7-methyl-GTP pyrophosphatase"/>
    <property type="match status" value="1"/>
</dbReference>
<protein>
    <recommendedName>
        <fullName evidence="8 9">7-methyl-GTP pyrophosphatase</fullName>
        <shortName evidence="9">m(7)GTP pyrophosphatase</shortName>
        <ecNumber evidence="9">3.6.1.-</ecNumber>
    </recommendedName>
</protein>
<evidence type="ECO:0000256" key="5">
    <source>
        <dbReference type="ARBA" id="ARBA00050213"/>
    </source>
</evidence>
<evidence type="ECO:0000256" key="8">
    <source>
        <dbReference type="ARBA" id="ARBA00068163"/>
    </source>
</evidence>
<dbReference type="HAMAP" id="MF_00528">
    <property type="entry name" value="Maf"/>
    <property type="match status" value="1"/>
</dbReference>
<comment type="similarity">
    <text evidence="7 9">Belongs to the Maf family. YceF subfamily.</text>
</comment>